<dbReference type="OrthoDB" id="1119084at2"/>
<dbReference type="EMBL" id="PDEQ01000003">
    <property type="protein sequence ID" value="PEN13709.1"/>
    <property type="molecule type" value="Genomic_DNA"/>
</dbReference>
<dbReference type="InterPro" id="IPR027843">
    <property type="entry name" value="DUF4440"/>
</dbReference>
<keyword evidence="4" id="KW-1185">Reference proteome</keyword>
<evidence type="ECO:0000259" key="2">
    <source>
        <dbReference type="Pfam" id="PF14534"/>
    </source>
</evidence>
<feature type="signal peptide" evidence="1">
    <location>
        <begin position="1"/>
        <end position="21"/>
    </location>
</feature>
<feature type="chain" id="PRO_5013060746" description="DUF4440 domain-containing protein" evidence="1">
    <location>
        <begin position="22"/>
        <end position="174"/>
    </location>
</feature>
<name>A0A2A8CYA1_9BACT</name>
<evidence type="ECO:0000313" key="3">
    <source>
        <dbReference type="EMBL" id="PEN13709.1"/>
    </source>
</evidence>
<dbReference type="RefSeq" id="WP_098074872.1">
    <property type="nucleotide sequence ID" value="NZ_PDEQ01000003.1"/>
</dbReference>
<dbReference type="SUPFAM" id="SSF54427">
    <property type="entry name" value="NTF2-like"/>
    <property type="match status" value="1"/>
</dbReference>
<dbReference type="InterPro" id="IPR032710">
    <property type="entry name" value="NTF2-like_dom_sf"/>
</dbReference>
<keyword evidence="1" id="KW-0732">Signal</keyword>
<protein>
    <recommendedName>
        <fullName evidence="2">DUF4440 domain-containing protein</fullName>
    </recommendedName>
</protein>
<sequence>MLPRISLFLALVLSISSSAAAAQSVSTRSNSIQDAYDRITLAYELGDLDAIADIYAEDAMYILPDTNRGVVVGRDSIRAVYEGFFEAAALQQAQLTIDFRFVSRNMKGDIAYDVGYYRVRVLHDGEVTSASTGKFSTVLRRADNGQWRFVVDAYSKAPDEAYDALAPAQTSSRQ</sequence>
<comment type="caution">
    <text evidence="3">The sequence shown here is derived from an EMBL/GenBank/DDBJ whole genome shotgun (WGS) entry which is preliminary data.</text>
</comment>
<evidence type="ECO:0000256" key="1">
    <source>
        <dbReference type="SAM" id="SignalP"/>
    </source>
</evidence>
<reference evidence="3 4" key="1">
    <citation type="submission" date="2017-10" db="EMBL/GenBank/DDBJ databases">
        <title>Draft genome of Longibacter Salinarum.</title>
        <authorList>
            <person name="Goh K.M."/>
            <person name="Shamsir M.S."/>
            <person name="Lim S.W."/>
        </authorList>
    </citation>
    <scope>NUCLEOTIDE SEQUENCE [LARGE SCALE GENOMIC DNA]</scope>
    <source>
        <strain evidence="3 4">KCTC 52045</strain>
    </source>
</reference>
<proteinExistence type="predicted"/>
<dbReference type="AlphaFoldDB" id="A0A2A8CYA1"/>
<dbReference type="InterPro" id="IPR011944">
    <property type="entry name" value="Steroid_delta5-4_isomerase"/>
</dbReference>
<feature type="domain" description="DUF4440" evidence="2">
    <location>
        <begin position="33"/>
        <end position="148"/>
    </location>
</feature>
<dbReference type="Pfam" id="PF14534">
    <property type="entry name" value="DUF4440"/>
    <property type="match status" value="1"/>
</dbReference>
<gene>
    <name evidence="3" type="ORF">CRI94_06440</name>
</gene>
<dbReference type="Proteomes" id="UP000220102">
    <property type="component" value="Unassembled WGS sequence"/>
</dbReference>
<dbReference type="NCBIfam" id="TIGR02246">
    <property type="entry name" value="SgcJ/EcaC family oxidoreductase"/>
    <property type="match status" value="1"/>
</dbReference>
<evidence type="ECO:0000313" key="4">
    <source>
        <dbReference type="Proteomes" id="UP000220102"/>
    </source>
</evidence>
<accession>A0A2A8CYA1</accession>
<organism evidence="3 4">
    <name type="scientific">Longibacter salinarum</name>
    <dbReference type="NCBI Taxonomy" id="1850348"/>
    <lineage>
        <taxon>Bacteria</taxon>
        <taxon>Pseudomonadati</taxon>
        <taxon>Rhodothermota</taxon>
        <taxon>Rhodothermia</taxon>
        <taxon>Rhodothermales</taxon>
        <taxon>Salisaetaceae</taxon>
        <taxon>Longibacter</taxon>
    </lineage>
</organism>
<dbReference type="Gene3D" id="3.10.450.50">
    <property type="match status" value="1"/>
</dbReference>